<name>A0A484FLA2_COLOR</name>
<dbReference type="AlphaFoldDB" id="A0A484FLA2"/>
<protein>
    <submittedName>
        <fullName evidence="1">Uncharacterized protein</fullName>
    </submittedName>
</protein>
<keyword evidence="2" id="KW-1185">Reference proteome</keyword>
<proteinExistence type="predicted"/>
<dbReference type="Proteomes" id="UP000014480">
    <property type="component" value="Unassembled WGS sequence"/>
</dbReference>
<dbReference type="EMBL" id="AMCV02000022">
    <property type="protein sequence ID" value="TDZ18658.1"/>
    <property type="molecule type" value="Genomic_DNA"/>
</dbReference>
<organism evidence="1 2">
    <name type="scientific">Colletotrichum orbiculare (strain 104-T / ATCC 96160 / CBS 514.97 / LARS 414 / MAFF 240422)</name>
    <name type="common">Cucumber anthracnose fungus</name>
    <name type="synonym">Colletotrichum lagenarium</name>
    <dbReference type="NCBI Taxonomy" id="1213857"/>
    <lineage>
        <taxon>Eukaryota</taxon>
        <taxon>Fungi</taxon>
        <taxon>Dikarya</taxon>
        <taxon>Ascomycota</taxon>
        <taxon>Pezizomycotina</taxon>
        <taxon>Sordariomycetes</taxon>
        <taxon>Hypocreomycetidae</taxon>
        <taxon>Glomerellales</taxon>
        <taxon>Glomerellaceae</taxon>
        <taxon>Colletotrichum</taxon>
        <taxon>Colletotrichum orbiculare species complex</taxon>
    </lineage>
</organism>
<accession>A0A484FLA2</accession>
<sequence>MNDPLTSELSPLRDEVMAILRHHLSSFSQTCPSKLRKPPRLHKKQNNMKLAFVLTAALSLTGTVQACAYYKNCHCQNSDGMPNDEATKASCKKGDIRERTEMGVTFKECHYYEYYFFGYNALSNCKFRKRCKKNGASGEDSSCRDKQGKAYS</sequence>
<dbReference type="OrthoDB" id="3660698at2759"/>
<evidence type="ECO:0000313" key="2">
    <source>
        <dbReference type="Proteomes" id="UP000014480"/>
    </source>
</evidence>
<evidence type="ECO:0000313" key="1">
    <source>
        <dbReference type="EMBL" id="TDZ18658.1"/>
    </source>
</evidence>
<comment type="caution">
    <text evidence="1">The sequence shown here is derived from an EMBL/GenBank/DDBJ whole genome shotgun (WGS) entry which is preliminary data.</text>
</comment>
<reference evidence="2" key="1">
    <citation type="journal article" date="2013" name="New Phytol.">
        <title>Comparative genomic and transcriptomic analyses reveal the hemibiotrophic stage shift of Colletotrichum fungi.</title>
        <authorList>
            <person name="Gan P."/>
            <person name="Ikeda K."/>
            <person name="Irieda H."/>
            <person name="Narusaka M."/>
            <person name="O'Connell R.J."/>
            <person name="Narusaka Y."/>
            <person name="Takano Y."/>
            <person name="Kubo Y."/>
            <person name="Shirasu K."/>
        </authorList>
    </citation>
    <scope>NUCLEOTIDE SEQUENCE [LARGE SCALE GENOMIC DNA]</scope>
    <source>
        <strain evidence="2">104-T / ATCC 96160 / CBS 514.97 / LARS 414 / MAFF 240422</strain>
    </source>
</reference>
<reference evidence="2" key="2">
    <citation type="journal article" date="2019" name="Mol. Plant Microbe Interact.">
        <title>Genome sequence resources for four phytopathogenic fungi from the Colletotrichum orbiculare species complex.</title>
        <authorList>
            <person name="Gan P."/>
            <person name="Tsushima A."/>
            <person name="Narusaka M."/>
            <person name="Narusaka Y."/>
            <person name="Takano Y."/>
            <person name="Kubo Y."/>
            <person name="Shirasu K."/>
        </authorList>
    </citation>
    <scope>GENOME REANNOTATION</scope>
    <source>
        <strain evidence="2">104-T / ATCC 96160 / CBS 514.97 / LARS 414 / MAFF 240422</strain>
    </source>
</reference>
<gene>
    <name evidence="1" type="ORF">Cob_v008109</name>
</gene>